<feature type="compositionally biased region" description="Polar residues" evidence="1">
    <location>
        <begin position="180"/>
        <end position="201"/>
    </location>
</feature>
<organism evidence="4 5">
    <name type="scientific">Mycena pura</name>
    <dbReference type="NCBI Taxonomy" id="153505"/>
    <lineage>
        <taxon>Eukaryota</taxon>
        <taxon>Fungi</taxon>
        <taxon>Dikarya</taxon>
        <taxon>Basidiomycota</taxon>
        <taxon>Agaricomycotina</taxon>
        <taxon>Agaricomycetes</taxon>
        <taxon>Agaricomycetidae</taxon>
        <taxon>Agaricales</taxon>
        <taxon>Marasmiineae</taxon>
        <taxon>Mycenaceae</taxon>
        <taxon>Mycena</taxon>
    </lineage>
</organism>
<evidence type="ECO:0000256" key="1">
    <source>
        <dbReference type="SAM" id="MobiDB-lite"/>
    </source>
</evidence>
<keyword evidence="5" id="KW-1185">Reference proteome</keyword>
<evidence type="ECO:0000313" key="4">
    <source>
        <dbReference type="EMBL" id="KAJ7209120.1"/>
    </source>
</evidence>
<protein>
    <recommendedName>
        <fullName evidence="6">Membrane-associated protein</fullName>
    </recommendedName>
</protein>
<proteinExistence type="predicted"/>
<evidence type="ECO:0000256" key="3">
    <source>
        <dbReference type="SAM" id="SignalP"/>
    </source>
</evidence>
<gene>
    <name evidence="4" type="ORF">GGX14DRAFT_453188</name>
</gene>
<keyword evidence="2" id="KW-1133">Transmembrane helix</keyword>
<feature type="signal peptide" evidence="3">
    <location>
        <begin position="1"/>
        <end position="21"/>
    </location>
</feature>
<name>A0AAD6VDL3_9AGAR</name>
<reference evidence="4" key="1">
    <citation type="submission" date="2023-03" db="EMBL/GenBank/DDBJ databases">
        <title>Massive genome expansion in bonnet fungi (Mycena s.s.) driven by repeated elements and novel gene families across ecological guilds.</title>
        <authorList>
            <consortium name="Lawrence Berkeley National Laboratory"/>
            <person name="Harder C.B."/>
            <person name="Miyauchi S."/>
            <person name="Viragh M."/>
            <person name="Kuo A."/>
            <person name="Thoen E."/>
            <person name="Andreopoulos B."/>
            <person name="Lu D."/>
            <person name="Skrede I."/>
            <person name="Drula E."/>
            <person name="Henrissat B."/>
            <person name="Morin E."/>
            <person name="Kohler A."/>
            <person name="Barry K."/>
            <person name="LaButti K."/>
            <person name="Morin E."/>
            <person name="Salamov A."/>
            <person name="Lipzen A."/>
            <person name="Mereny Z."/>
            <person name="Hegedus B."/>
            <person name="Baldrian P."/>
            <person name="Stursova M."/>
            <person name="Weitz H."/>
            <person name="Taylor A."/>
            <person name="Grigoriev I.V."/>
            <person name="Nagy L.G."/>
            <person name="Martin F."/>
            <person name="Kauserud H."/>
        </authorList>
    </citation>
    <scope>NUCLEOTIDE SEQUENCE</scope>
    <source>
        <strain evidence="4">9144</strain>
    </source>
</reference>
<evidence type="ECO:0008006" key="6">
    <source>
        <dbReference type="Google" id="ProtNLM"/>
    </source>
</evidence>
<evidence type="ECO:0000313" key="5">
    <source>
        <dbReference type="Proteomes" id="UP001219525"/>
    </source>
</evidence>
<accession>A0AAD6VDL3</accession>
<dbReference type="AlphaFoldDB" id="A0AAD6VDL3"/>
<feature type="region of interest" description="Disordered" evidence="1">
    <location>
        <begin position="180"/>
        <end position="203"/>
    </location>
</feature>
<dbReference type="Proteomes" id="UP001219525">
    <property type="component" value="Unassembled WGS sequence"/>
</dbReference>
<keyword evidence="3" id="KW-0732">Signal</keyword>
<feature type="transmembrane region" description="Helical" evidence="2">
    <location>
        <begin position="207"/>
        <end position="227"/>
    </location>
</feature>
<dbReference type="EMBL" id="JARJCW010000031">
    <property type="protein sequence ID" value="KAJ7209120.1"/>
    <property type="molecule type" value="Genomic_DNA"/>
</dbReference>
<keyword evidence="2" id="KW-0812">Transmembrane</keyword>
<keyword evidence="2" id="KW-0472">Membrane</keyword>
<evidence type="ECO:0000256" key="2">
    <source>
        <dbReference type="SAM" id="Phobius"/>
    </source>
</evidence>
<feature type="region of interest" description="Disordered" evidence="1">
    <location>
        <begin position="290"/>
        <end position="310"/>
    </location>
</feature>
<feature type="chain" id="PRO_5042255714" description="Membrane-associated protein" evidence="3">
    <location>
        <begin position="22"/>
        <end position="347"/>
    </location>
</feature>
<sequence>MQTLLVAPFLWTLFHFSFVLGTKSVSTSTASSAPASPTSAHMFAWNVVSNMVACQPATVSWLYSPIGTTEMSISITNNNVVQREAPSATAGRRTLSAHAARGVRRGSASASRLRRALGMVDQPITTFLIDPAMRNFTWAAVNVSAGWYILQATFHGASDSHAELSTAFYVDNGTDLSCLSSAASPVPQPSGTSGRATPTRGTSKRPAIIGGVLAGLVVVAGVTTACARYYRRRAARLAAESAVTVYTSTIFPRTAELSSKERREYLTNQLAAVQTQLAALHKTATAAGATVTPVPLTDPPSATPAETDGALRTQNGALQARIRTLEEQLQSQWALGLSDEPPPEYLE</sequence>
<comment type="caution">
    <text evidence="4">The sequence shown here is derived from an EMBL/GenBank/DDBJ whole genome shotgun (WGS) entry which is preliminary data.</text>
</comment>